<evidence type="ECO:0000313" key="11">
    <source>
        <dbReference type="Proteomes" id="UP000295238"/>
    </source>
</evidence>
<dbReference type="GO" id="GO:0009103">
    <property type="term" value="P:lipopolysaccharide biosynthetic process"/>
    <property type="evidence" value="ECO:0007669"/>
    <property type="project" value="UniProtKB-ARBA"/>
</dbReference>
<dbReference type="PANTHER" id="PTHR33908">
    <property type="entry name" value="MANNOSYLTRANSFERASE YKCB-RELATED"/>
    <property type="match status" value="1"/>
</dbReference>
<gene>
    <name evidence="10" type="ORF">E2F50_09915</name>
</gene>
<dbReference type="InterPro" id="IPR050297">
    <property type="entry name" value="LipidA_mod_glycosyltrf_83"/>
</dbReference>
<evidence type="ECO:0000259" key="9">
    <source>
        <dbReference type="Pfam" id="PF13231"/>
    </source>
</evidence>
<evidence type="ECO:0000256" key="8">
    <source>
        <dbReference type="SAM" id="Phobius"/>
    </source>
</evidence>
<dbReference type="GO" id="GO:0005886">
    <property type="term" value="C:plasma membrane"/>
    <property type="evidence" value="ECO:0007669"/>
    <property type="project" value="UniProtKB-SubCell"/>
</dbReference>
<keyword evidence="11" id="KW-1185">Reference proteome</keyword>
<evidence type="ECO:0000256" key="7">
    <source>
        <dbReference type="ARBA" id="ARBA00023136"/>
    </source>
</evidence>
<dbReference type="InterPro" id="IPR038731">
    <property type="entry name" value="RgtA/B/C-like"/>
</dbReference>
<comment type="subcellular location">
    <subcellularLocation>
        <location evidence="1">Cell membrane</location>
        <topology evidence="1">Multi-pass membrane protein</topology>
    </subcellularLocation>
</comment>
<evidence type="ECO:0000256" key="3">
    <source>
        <dbReference type="ARBA" id="ARBA00022676"/>
    </source>
</evidence>
<feature type="transmembrane region" description="Helical" evidence="8">
    <location>
        <begin position="423"/>
        <end position="443"/>
    </location>
</feature>
<accession>A0A4V3APJ5</accession>
<feature type="transmembrane region" description="Helical" evidence="8">
    <location>
        <begin position="276"/>
        <end position="297"/>
    </location>
</feature>
<feature type="transmembrane region" description="Helical" evidence="8">
    <location>
        <begin position="318"/>
        <end position="345"/>
    </location>
</feature>
<proteinExistence type="predicted"/>
<dbReference type="EMBL" id="SMTL01000002">
    <property type="protein sequence ID" value="TDK37195.1"/>
    <property type="molecule type" value="Genomic_DNA"/>
</dbReference>
<keyword evidence="6 8" id="KW-1133">Transmembrane helix</keyword>
<feature type="transmembrane region" description="Helical" evidence="8">
    <location>
        <begin position="365"/>
        <end position="386"/>
    </location>
</feature>
<protein>
    <recommendedName>
        <fullName evidence="9">Glycosyltransferase RgtA/B/C/D-like domain-containing protein</fullName>
    </recommendedName>
</protein>
<dbReference type="AlphaFoldDB" id="A0A4V3APJ5"/>
<comment type="caution">
    <text evidence="10">The sequence shown here is derived from an EMBL/GenBank/DDBJ whole genome shotgun (WGS) entry which is preliminary data.</text>
</comment>
<feature type="transmembrane region" description="Helical" evidence="8">
    <location>
        <begin position="206"/>
        <end position="224"/>
    </location>
</feature>
<evidence type="ECO:0000256" key="4">
    <source>
        <dbReference type="ARBA" id="ARBA00022679"/>
    </source>
</evidence>
<keyword evidence="5 8" id="KW-0812">Transmembrane</keyword>
<dbReference type="Pfam" id="PF13231">
    <property type="entry name" value="PMT_2"/>
    <property type="match status" value="1"/>
</dbReference>
<keyword evidence="3" id="KW-0328">Glycosyltransferase</keyword>
<feature type="transmembrane region" description="Helical" evidence="8">
    <location>
        <begin position="91"/>
        <end position="113"/>
    </location>
</feature>
<evidence type="ECO:0000256" key="2">
    <source>
        <dbReference type="ARBA" id="ARBA00022475"/>
    </source>
</evidence>
<evidence type="ECO:0000313" key="10">
    <source>
        <dbReference type="EMBL" id="TDK37195.1"/>
    </source>
</evidence>
<sequence>MEGGTRQGGATGISANIPRCPRPSIRGIAAGGADCPLSLLRRQGQSVLRLCLDRRKLTCPLIGFTNLRRPALPQHKTSLDEQSWMTRGQSLFTVLAIYFLAQVVLRLCLPHGLELDEAEQTYFSQWLLAGYNSQPPFYNWLQYGTVQLFGMSLATLALLKNVLLFCSYLFSWLAARQVISDKRLAVIAALGLLTIPQVAFEAQRDLSHTVAAIFGTSLFLYALLRALAAPSLAAFALLGAALGIGAITKYNFALVPVAALLAIVSDRDLRIKLLDWRLIVSAVIALAIVSPHALWLLDNFQAASSHTMRKMVGSDANIALGMVRGLGSLALAAIGFAALTIVIIGACYRERVVAILKAESPWTRFTGRILVISLALIVLMILFGGVEKVRDRWLTPVLLITPLYLSLKIDAARLSLQPGIKRLWMVVAVIMVIVPGVLFGRVASARLTGDYPYPAIPFDRLAQEIAAKTEGTKSVIVASDGQLAGNMRFNLPSMPVMLTAPPTGTGALPLSSFDRAIFVWRRSEGTTPQSFNGVFGGYLQDEGIAPSRAQPAILSYGYAWGKPGDQYQFGLAVLDLPK</sequence>
<keyword evidence="4" id="KW-0808">Transferase</keyword>
<dbReference type="PANTHER" id="PTHR33908:SF11">
    <property type="entry name" value="MEMBRANE PROTEIN"/>
    <property type="match status" value="1"/>
</dbReference>
<reference evidence="10 11" key="1">
    <citation type="submission" date="2019-03" db="EMBL/GenBank/DDBJ databases">
        <title>Rhizobium sp. nov., an bacterium isolated from biocrust in Mu Us Desert.</title>
        <authorList>
            <person name="Lixiong L."/>
        </authorList>
    </citation>
    <scope>NUCLEOTIDE SEQUENCE [LARGE SCALE GENOMIC DNA]</scope>
    <source>
        <strain evidence="10 11">SPY-1</strain>
    </source>
</reference>
<feature type="domain" description="Glycosyltransferase RgtA/B/C/D-like" evidence="9">
    <location>
        <begin position="134"/>
        <end position="295"/>
    </location>
</feature>
<evidence type="ECO:0000256" key="6">
    <source>
        <dbReference type="ARBA" id="ARBA00022989"/>
    </source>
</evidence>
<organism evidence="10 11">
    <name type="scientific">Rhizobium deserti</name>
    <dbReference type="NCBI Taxonomy" id="2547961"/>
    <lineage>
        <taxon>Bacteria</taxon>
        <taxon>Pseudomonadati</taxon>
        <taxon>Pseudomonadota</taxon>
        <taxon>Alphaproteobacteria</taxon>
        <taxon>Hyphomicrobiales</taxon>
        <taxon>Rhizobiaceae</taxon>
        <taxon>Rhizobium/Agrobacterium group</taxon>
        <taxon>Rhizobium</taxon>
    </lineage>
</organism>
<feature type="transmembrane region" description="Helical" evidence="8">
    <location>
        <begin position="236"/>
        <end position="264"/>
    </location>
</feature>
<keyword evidence="7 8" id="KW-0472">Membrane</keyword>
<evidence type="ECO:0000256" key="5">
    <source>
        <dbReference type="ARBA" id="ARBA00022692"/>
    </source>
</evidence>
<dbReference type="Proteomes" id="UP000295238">
    <property type="component" value="Unassembled WGS sequence"/>
</dbReference>
<evidence type="ECO:0000256" key="1">
    <source>
        <dbReference type="ARBA" id="ARBA00004651"/>
    </source>
</evidence>
<name>A0A4V3APJ5_9HYPH</name>
<keyword evidence="2" id="KW-1003">Cell membrane</keyword>
<feature type="transmembrane region" description="Helical" evidence="8">
    <location>
        <begin position="148"/>
        <end position="172"/>
    </location>
</feature>
<dbReference type="GO" id="GO:0016763">
    <property type="term" value="F:pentosyltransferase activity"/>
    <property type="evidence" value="ECO:0007669"/>
    <property type="project" value="TreeGrafter"/>
</dbReference>